<dbReference type="EMBL" id="PITI01000274">
    <property type="protein sequence ID" value="TBU07437.1"/>
    <property type="molecule type" value="Genomic_DNA"/>
</dbReference>
<evidence type="ECO:0000256" key="1">
    <source>
        <dbReference type="SAM" id="Coils"/>
    </source>
</evidence>
<evidence type="ECO:0000313" key="2">
    <source>
        <dbReference type="EMBL" id="TBU07437.1"/>
    </source>
</evidence>
<dbReference type="VEuPathDB" id="MicrosporidiaDB:CWI39_0024p0030"/>
<keyword evidence="3" id="KW-1185">Reference proteome</keyword>
<feature type="coiled-coil region" evidence="1">
    <location>
        <begin position="70"/>
        <end position="178"/>
    </location>
</feature>
<sequence>MTDQDITYSTIEHDYMQLKDTFDNHKFAYIEKLTKQYFIEGLCSKDYEKNNIISMVSSSKIQLREVKGLVEEQEELIKSISIEIYELEKKNKEYEIELNELLIKEEEYEKRYLEFNEKLGNVKIMDELCNKVKQKNDEITETMEIIENKNENLKKMDVTKLETDLYDLQIRKEELCEQERNLSRIFYDDSLVEMYEWYLNGLQFLNKLFFCRIEEIKIKENNLTEIYFGIENLSVVACIEDRKFIGAKAFYLERNQDLFDSLVNECVFINDLRLFMCKLPLIISKEK</sequence>
<reference evidence="2 3" key="1">
    <citation type="submission" date="2017-12" db="EMBL/GenBank/DDBJ databases">
        <authorList>
            <person name="Pombert J.-F."/>
            <person name="Haag K.L."/>
            <person name="Ebert D."/>
        </authorList>
    </citation>
    <scope>NUCLEOTIDE SEQUENCE [LARGE SCALE GENOMIC DNA]</scope>
    <source>
        <strain evidence="2">BE-OM-2</strain>
    </source>
</reference>
<evidence type="ECO:0000313" key="3">
    <source>
        <dbReference type="Proteomes" id="UP000291404"/>
    </source>
</evidence>
<name>A0A4Q9LHJ0_9MICR</name>
<dbReference type="AlphaFoldDB" id="A0A4Q9LHJ0"/>
<organism evidence="2 3">
    <name type="scientific">Hamiltosporidium magnivora</name>
    <dbReference type="NCBI Taxonomy" id="148818"/>
    <lineage>
        <taxon>Eukaryota</taxon>
        <taxon>Fungi</taxon>
        <taxon>Fungi incertae sedis</taxon>
        <taxon>Microsporidia</taxon>
        <taxon>Dubosqiidae</taxon>
        <taxon>Hamiltosporidium</taxon>
    </lineage>
</organism>
<comment type="caution">
    <text evidence="2">The sequence shown here is derived from an EMBL/GenBank/DDBJ whole genome shotgun (WGS) entry which is preliminary data.</text>
</comment>
<accession>A0A4Q9LHJ0</accession>
<dbReference type="VEuPathDB" id="MicrosporidiaDB:CWI36_0274p0020"/>
<keyword evidence="1" id="KW-0175">Coiled coil</keyword>
<gene>
    <name evidence="2" type="ORF">CWI36_0274p0020</name>
</gene>
<dbReference type="Proteomes" id="UP000291404">
    <property type="component" value="Unassembled WGS sequence"/>
</dbReference>
<proteinExistence type="predicted"/>
<protein>
    <submittedName>
        <fullName evidence="2">Uncharacterized protein</fullName>
    </submittedName>
</protein>